<dbReference type="CDD" id="cd01300">
    <property type="entry name" value="YtcJ_like"/>
    <property type="match status" value="1"/>
</dbReference>
<dbReference type="Gene3D" id="3.10.310.70">
    <property type="match status" value="1"/>
</dbReference>
<dbReference type="SUPFAM" id="SSF51556">
    <property type="entry name" value="Metallo-dependent hydrolases"/>
    <property type="match status" value="1"/>
</dbReference>
<dbReference type="PANTHER" id="PTHR22642">
    <property type="entry name" value="IMIDAZOLONEPROPIONASE"/>
    <property type="match status" value="1"/>
</dbReference>
<feature type="domain" description="Amidohydrolase 3" evidence="2">
    <location>
        <begin position="89"/>
        <end position="578"/>
    </location>
</feature>
<feature type="signal peptide" evidence="1">
    <location>
        <begin position="1"/>
        <end position="35"/>
    </location>
</feature>
<dbReference type="EMBL" id="SACT01000001">
    <property type="protein sequence ID" value="RVT53996.1"/>
    <property type="molecule type" value="Genomic_DNA"/>
</dbReference>
<reference evidence="3 4" key="1">
    <citation type="submission" date="2019-01" db="EMBL/GenBank/DDBJ databases">
        <authorList>
            <person name="Chen W.-M."/>
        </authorList>
    </citation>
    <scope>NUCLEOTIDE SEQUENCE [LARGE SCALE GENOMIC DNA]</scope>
    <source>
        <strain evidence="3 4">ICH-3</strain>
    </source>
</reference>
<accession>A0A437K0U5</accession>
<proteinExistence type="predicted"/>
<comment type="caution">
    <text evidence="3">The sequence shown here is derived from an EMBL/GenBank/DDBJ whole genome shotgun (WGS) entry which is preliminary data.</text>
</comment>
<dbReference type="Gene3D" id="3.20.20.140">
    <property type="entry name" value="Metal-dependent hydrolases"/>
    <property type="match status" value="1"/>
</dbReference>
<dbReference type="SUPFAM" id="SSF51338">
    <property type="entry name" value="Composite domain of metallo-dependent hydrolases"/>
    <property type="match status" value="1"/>
</dbReference>
<dbReference type="InterPro" id="IPR032466">
    <property type="entry name" value="Metal_Hydrolase"/>
</dbReference>
<dbReference type="Gene3D" id="2.30.40.10">
    <property type="entry name" value="Urease, subunit C, domain 1"/>
    <property type="match status" value="1"/>
</dbReference>
<keyword evidence="3" id="KW-0378">Hydrolase</keyword>
<organism evidence="3 4">
    <name type="scientific">Rubrivivax albus</name>
    <dbReference type="NCBI Taxonomy" id="2499835"/>
    <lineage>
        <taxon>Bacteria</taxon>
        <taxon>Pseudomonadati</taxon>
        <taxon>Pseudomonadota</taxon>
        <taxon>Betaproteobacteria</taxon>
        <taxon>Burkholderiales</taxon>
        <taxon>Sphaerotilaceae</taxon>
        <taxon>Rubrivivax</taxon>
    </lineage>
</organism>
<dbReference type="Proteomes" id="UP000288178">
    <property type="component" value="Unassembled WGS sequence"/>
</dbReference>
<dbReference type="Pfam" id="PF07969">
    <property type="entry name" value="Amidohydro_3"/>
    <property type="match status" value="1"/>
</dbReference>
<dbReference type="AlphaFoldDB" id="A0A437K0U5"/>
<gene>
    <name evidence="3" type="ORF">ENE75_03725</name>
</gene>
<evidence type="ECO:0000313" key="3">
    <source>
        <dbReference type="EMBL" id="RVT53996.1"/>
    </source>
</evidence>
<feature type="chain" id="PRO_5018990419" evidence="1">
    <location>
        <begin position="36"/>
        <end position="665"/>
    </location>
</feature>
<name>A0A437K0U5_9BURK</name>
<keyword evidence="1" id="KW-0732">Signal</keyword>
<evidence type="ECO:0000259" key="2">
    <source>
        <dbReference type="Pfam" id="PF07969"/>
    </source>
</evidence>
<dbReference type="InterPro" id="IPR011059">
    <property type="entry name" value="Metal-dep_hydrolase_composite"/>
</dbReference>
<dbReference type="RefSeq" id="WP_128195728.1">
    <property type="nucleotide sequence ID" value="NZ_SACT01000001.1"/>
</dbReference>
<dbReference type="PANTHER" id="PTHR22642:SF2">
    <property type="entry name" value="PROTEIN LONG AFTER FAR-RED 3"/>
    <property type="match status" value="1"/>
</dbReference>
<keyword evidence="4" id="KW-1185">Reference proteome</keyword>
<evidence type="ECO:0000256" key="1">
    <source>
        <dbReference type="SAM" id="SignalP"/>
    </source>
</evidence>
<dbReference type="OrthoDB" id="9031471at2"/>
<sequence length="665" mass="71212">MPNLHTGRSGDTWRRWRRACAWSLAGALAALSAVAAPVDVADRIYVGGPILTMEDAQPRAEALATRNGRILAVGSRADVMRHAGASTKMVDLAGRTLLPGFVDSHGHVVGGGLQASSANLLAPPDGDVTDIPSLQRVLRQWQAENAEAVKQLGMIIGFGYDPATMAERRHPTAAELDAVSSELPVYLMHQSGHFGAANSLALKRAGFTAQTPDPAGGIIRRLPDGSPNGVLEETAHFRALGALMGSLGNAGFEAFARAGARMWTRYGYTTAQEGRADTNSVGVLRRVATQGGFDIDIVAYPDVLLDRDFIAANVSDQYVNGVRVGGAKLTIDGSPQGFTAWRDRPYYNPVGGDYAPGYAGYPAASEAQVNDAIAWAFKNRIQILTHANGERASDVLLSAIQAAQKQHGPGRRPVLIHGQFMREDQVDTMKALGVFPSLFPMHTFYWGDWHRDHTVGPVVADDMSPTGWVMQRGMMFGTHHDAPVAFPDSIRVLDATVTRRSRSGDILGPKHRVPVEVALKAMTIWPAWQHFEEDRKGSLAPGKLADLVVLSDDPTAIDPEQLDTLRVEQTIKADKVVYQAPPASARKAQGAVSSPALGSDGGQAFAQALQQVATYSELLGLPAAEVQRRAAWLKVTGPQHTGACLSGYLMRTMTPRPTPVASGAE</sequence>
<protein>
    <submittedName>
        <fullName evidence="3">Amidohydrolase</fullName>
    </submittedName>
</protein>
<dbReference type="InterPro" id="IPR013108">
    <property type="entry name" value="Amidohydro_3"/>
</dbReference>
<evidence type="ECO:0000313" key="4">
    <source>
        <dbReference type="Proteomes" id="UP000288178"/>
    </source>
</evidence>
<dbReference type="InterPro" id="IPR033932">
    <property type="entry name" value="YtcJ-like"/>
</dbReference>
<dbReference type="GO" id="GO:0016810">
    <property type="term" value="F:hydrolase activity, acting on carbon-nitrogen (but not peptide) bonds"/>
    <property type="evidence" value="ECO:0007669"/>
    <property type="project" value="InterPro"/>
</dbReference>